<accession>A0A9X0YHC3</accession>
<feature type="transmembrane region" description="Helical" evidence="1">
    <location>
        <begin position="192"/>
        <end position="209"/>
    </location>
</feature>
<reference evidence="2" key="1">
    <citation type="submission" date="2021-03" db="EMBL/GenBank/DDBJ databases">
        <title>Genomic Encyclopedia of Type Strains, Phase IV (KMG-IV): sequencing the most valuable type-strain genomes for metagenomic binning, comparative biology and taxonomic classification.</title>
        <authorList>
            <person name="Goeker M."/>
        </authorList>
    </citation>
    <scope>NUCLEOTIDE SEQUENCE</scope>
    <source>
        <strain evidence="2">DSM 15523</strain>
        <strain evidence="3 5">DSM 16476</strain>
    </source>
</reference>
<dbReference type="EMBL" id="JAGGJQ010000001">
    <property type="protein sequence ID" value="MBP1838181.1"/>
    <property type="molecule type" value="Genomic_DNA"/>
</dbReference>
<feature type="transmembrane region" description="Helical" evidence="1">
    <location>
        <begin position="155"/>
        <end position="171"/>
    </location>
</feature>
<evidence type="ECO:0000313" key="3">
    <source>
        <dbReference type="EMBL" id="MDQ0334316.1"/>
    </source>
</evidence>
<dbReference type="EMBL" id="JAUSUU010000002">
    <property type="protein sequence ID" value="MDQ0334316.1"/>
    <property type="molecule type" value="Genomic_DNA"/>
</dbReference>
<sequence>MFINEFETKVNQAKSLDFGIIFSESIELFKKVWLQGLVTLLLTVVIIIPFYLIIYIPLIALSINPEMIHANDSVNPLFIIGMVLFFMCFGTVASAVSIGMRSAFYRICKLKDSGALVSDDYFYYFKKPYFMKLIVLSVVIMLISLLATLLFVLPLFYAIIPLSFINVVFAFNPDQSVSDIIKASFKLGTKKWLIAFGLMVVCGFLAEIIGVMMCFIGVFVTVSFAYIPLYIIYKEVIGFENSEDETVSIETLA</sequence>
<organism evidence="2 4">
    <name type="scientific">Formosa algae</name>
    <dbReference type="NCBI Taxonomy" id="225843"/>
    <lineage>
        <taxon>Bacteria</taxon>
        <taxon>Pseudomonadati</taxon>
        <taxon>Bacteroidota</taxon>
        <taxon>Flavobacteriia</taxon>
        <taxon>Flavobacteriales</taxon>
        <taxon>Flavobacteriaceae</taxon>
        <taxon>Formosa</taxon>
    </lineage>
</organism>
<dbReference type="AlphaFoldDB" id="A0A9X0YHC3"/>
<gene>
    <name evidence="2" type="ORF">J2Z56_000077</name>
    <name evidence="3" type="ORF">J2Z57_000743</name>
</gene>
<proteinExistence type="predicted"/>
<evidence type="ECO:0000313" key="5">
    <source>
        <dbReference type="Proteomes" id="UP001231587"/>
    </source>
</evidence>
<dbReference type="OrthoDB" id="1365379at2"/>
<dbReference type="Proteomes" id="UP001231587">
    <property type="component" value="Unassembled WGS sequence"/>
</dbReference>
<feature type="transmembrane region" description="Helical" evidence="1">
    <location>
        <begin position="215"/>
        <end position="233"/>
    </location>
</feature>
<keyword evidence="1" id="KW-1133">Transmembrane helix</keyword>
<keyword evidence="1" id="KW-0472">Membrane</keyword>
<evidence type="ECO:0000313" key="2">
    <source>
        <dbReference type="EMBL" id="MBP1838181.1"/>
    </source>
</evidence>
<evidence type="ECO:0000256" key="1">
    <source>
        <dbReference type="SAM" id="Phobius"/>
    </source>
</evidence>
<comment type="caution">
    <text evidence="2">The sequence shown here is derived from an EMBL/GenBank/DDBJ whole genome shotgun (WGS) entry which is preliminary data.</text>
</comment>
<feature type="transmembrane region" description="Helical" evidence="1">
    <location>
        <begin position="129"/>
        <end position="149"/>
    </location>
</feature>
<name>A0A9X0YHC3_9FLAO</name>
<dbReference type="RefSeq" id="WP_057781288.1">
    <property type="nucleotide sequence ID" value="NZ_JAGGJQ010000001.1"/>
</dbReference>
<keyword evidence="1" id="KW-0812">Transmembrane</keyword>
<evidence type="ECO:0000313" key="4">
    <source>
        <dbReference type="Proteomes" id="UP001138672"/>
    </source>
</evidence>
<keyword evidence="5" id="KW-1185">Reference proteome</keyword>
<protein>
    <recommendedName>
        <fullName evidence="6">Glycerophosphoryl diester phosphodiesterase membrane domain-containing protein</fullName>
    </recommendedName>
</protein>
<evidence type="ECO:0008006" key="6">
    <source>
        <dbReference type="Google" id="ProtNLM"/>
    </source>
</evidence>
<feature type="transmembrane region" description="Helical" evidence="1">
    <location>
        <begin position="32"/>
        <end position="58"/>
    </location>
</feature>
<dbReference type="Proteomes" id="UP001138672">
    <property type="component" value="Unassembled WGS sequence"/>
</dbReference>
<feature type="transmembrane region" description="Helical" evidence="1">
    <location>
        <begin position="78"/>
        <end position="100"/>
    </location>
</feature>